<dbReference type="VEuPathDB" id="VectorBase:GAUT051961"/>
<keyword evidence="1" id="KW-1133">Transmembrane helix</keyword>
<dbReference type="AlphaFoldDB" id="A0A1A9VYR3"/>
<sequence>MDSSMFLAALHGDTALYANFPDTDDIEMSAVTPTDPKITSAIKEVTLTPLNTITSTVKALMSTTTTTIATNTIEPEHDTTISMNNFYPALVQCFGIIICGACVVLIVPSGQDSHIFAEMLCLRVHLFKVIFSHLLPPPNQALKNPIFIILAKIWFAFAFHTISVPIRCAAAVSDESSGLVILKHSQTRPGYKNQ</sequence>
<reference evidence="2" key="1">
    <citation type="submission" date="2020-05" db="UniProtKB">
        <authorList>
            <consortium name="EnsemblMetazoa"/>
        </authorList>
    </citation>
    <scope>IDENTIFICATION</scope>
    <source>
        <strain evidence="2">TTRI</strain>
    </source>
</reference>
<evidence type="ECO:0000313" key="3">
    <source>
        <dbReference type="Proteomes" id="UP000078200"/>
    </source>
</evidence>
<feature type="transmembrane region" description="Helical" evidence="1">
    <location>
        <begin position="146"/>
        <end position="166"/>
    </location>
</feature>
<evidence type="ECO:0000313" key="2">
    <source>
        <dbReference type="EnsemblMetazoa" id="GAUT051961-PA"/>
    </source>
</evidence>
<dbReference type="Proteomes" id="UP000078200">
    <property type="component" value="Unassembled WGS sequence"/>
</dbReference>
<evidence type="ECO:0000256" key="1">
    <source>
        <dbReference type="SAM" id="Phobius"/>
    </source>
</evidence>
<dbReference type="EnsemblMetazoa" id="GAUT051961-RA">
    <property type="protein sequence ID" value="GAUT051961-PA"/>
    <property type="gene ID" value="GAUT051961"/>
</dbReference>
<keyword evidence="1" id="KW-0812">Transmembrane</keyword>
<name>A0A1A9VYR3_GLOAU</name>
<accession>A0A1A9VYR3</accession>
<proteinExistence type="predicted"/>
<organism evidence="2 3">
    <name type="scientific">Glossina austeni</name>
    <name type="common">Savannah tsetse fly</name>
    <dbReference type="NCBI Taxonomy" id="7395"/>
    <lineage>
        <taxon>Eukaryota</taxon>
        <taxon>Metazoa</taxon>
        <taxon>Ecdysozoa</taxon>
        <taxon>Arthropoda</taxon>
        <taxon>Hexapoda</taxon>
        <taxon>Insecta</taxon>
        <taxon>Pterygota</taxon>
        <taxon>Neoptera</taxon>
        <taxon>Endopterygota</taxon>
        <taxon>Diptera</taxon>
        <taxon>Brachycera</taxon>
        <taxon>Muscomorpha</taxon>
        <taxon>Hippoboscoidea</taxon>
        <taxon>Glossinidae</taxon>
        <taxon>Glossina</taxon>
    </lineage>
</organism>
<feature type="transmembrane region" description="Helical" evidence="1">
    <location>
        <begin position="86"/>
        <end position="108"/>
    </location>
</feature>
<keyword evidence="3" id="KW-1185">Reference proteome</keyword>
<protein>
    <submittedName>
        <fullName evidence="2">Uncharacterized protein</fullName>
    </submittedName>
</protein>
<keyword evidence="1" id="KW-0472">Membrane</keyword>